<evidence type="ECO:0000313" key="3">
    <source>
        <dbReference type="Proteomes" id="UP000295479"/>
    </source>
</evidence>
<accession>A0A4R5CHT2</accession>
<comment type="caution">
    <text evidence="2">The sequence shown here is derived from an EMBL/GenBank/DDBJ whole genome shotgun (WGS) entry which is preliminary data.</text>
</comment>
<keyword evidence="1" id="KW-0812">Transmembrane</keyword>
<protein>
    <submittedName>
        <fullName evidence="2">Uncharacterized protein</fullName>
    </submittedName>
</protein>
<evidence type="ECO:0000256" key="1">
    <source>
        <dbReference type="SAM" id="Phobius"/>
    </source>
</evidence>
<dbReference type="RefSeq" id="WP_132002712.1">
    <property type="nucleotide sequence ID" value="NZ_SMFK01000002.1"/>
</dbReference>
<dbReference type="EMBL" id="SMFK01000002">
    <property type="protein sequence ID" value="TDD98659.1"/>
    <property type="molecule type" value="Genomic_DNA"/>
</dbReference>
<organism evidence="2 3">
    <name type="scientific">Flavobacterium cellulosilyticum</name>
    <dbReference type="NCBI Taxonomy" id="2541731"/>
    <lineage>
        <taxon>Bacteria</taxon>
        <taxon>Pseudomonadati</taxon>
        <taxon>Bacteroidota</taxon>
        <taxon>Flavobacteriia</taxon>
        <taxon>Flavobacteriales</taxon>
        <taxon>Flavobacteriaceae</taxon>
        <taxon>Flavobacterium</taxon>
    </lineage>
</organism>
<sequence>MTKVMITPTGSHLSATLVFACGVYLYKLKDKSERLQRSLFLKNRELYFVNSSYKNHQEDKTIFYNENVETRGAIVLIHVKHTLYHFQK</sequence>
<dbReference type="Proteomes" id="UP000295479">
    <property type="component" value="Unassembled WGS sequence"/>
</dbReference>
<dbReference type="PROSITE" id="PS51257">
    <property type="entry name" value="PROKAR_LIPOPROTEIN"/>
    <property type="match status" value="1"/>
</dbReference>
<reference evidence="2 3" key="1">
    <citation type="submission" date="2019-03" db="EMBL/GenBank/DDBJ databases">
        <title>Flavobacterium AR-3-4 sp. nov. isolated from arctic soil.</title>
        <authorList>
            <person name="Chaudhary D.K."/>
        </authorList>
    </citation>
    <scope>NUCLEOTIDE SEQUENCE [LARGE SCALE GENOMIC DNA]</scope>
    <source>
        <strain evidence="2 3">AR-3-4</strain>
    </source>
</reference>
<name>A0A4R5CHT2_9FLAO</name>
<keyword evidence="1" id="KW-1133">Transmembrane helix</keyword>
<evidence type="ECO:0000313" key="2">
    <source>
        <dbReference type="EMBL" id="TDD98659.1"/>
    </source>
</evidence>
<feature type="transmembrane region" description="Helical" evidence="1">
    <location>
        <begin position="6"/>
        <end position="26"/>
    </location>
</feature>
<dbReference type="AlphaFoldDB" id="A0A4R5CHT2"/>
<gene>
    <name evidence="2" type="ORF">E0F76_05905</name>
</gene>
<keyword evidence="1" id="KW-0472">Membrane</keyword>
<keyword evidence="3" id="KW-1185">Reference proteome</keyword>
<proteinExistence type="predicted"/>